<dbReference type="AlphaFoldDB" id="A0A1D8PT21"/>
<dbReference type="KEGG" id="cal:CAALFM_CR05360CA"/>
<evidence type="ECO:0000313" key="2">
    <source>
        <dbReference type="CGD" id="CAL0000183966"/>
    </source>
</evidence>
<dbReference type="eggNOG" id="ENOG502RQJX">
    <property type="taxonomic scope" value="Eukaryota"/>
</dbReference>
<protein>
    <submittedName>
        <fullName evidence="3">Uncharacterized protein</fullName>
    </submittedName>
</protein>
<feature type="compositionally biased region" description="Basic residues" evidence="1">
    <location>
        <begin position="497"/>
        <end position="506"/>
    </location>
</feature>
<feature type="compositionally biased region" description="Basic and acidic residues" evidence="1">
    <location>
        <begin position="414"/>
        <end position="435"/>
    </location>
</feature>
<feature type="compositionally biased region" description="Polar residues" evidence="1">
    <location>
        <begin position="372"/>
        <end position="412"/>
    </location>
</feature>
<dbReference type="STRING" id="237561.A0A1D8PT21"/>
<dbReference type="CGD" id="CAL0000183966">
    <property type="gene designation" value="orf19.5287"/>
</dbReference>
<dbReference type="GeneID" id="3648033"/>
<feature type="compositionally biased region" description="Polar residues" evidence="1">
    <location>
        <begin position="349"/>
        <end position="358"/>
    </location>
</feature>
<accession>A0A1D8PT21</accession>
<dbReference type="OMA" id="EHEHEEY"/>
<feature type="compositionally biased region" description="Polar residues" evidence="1">
    <location>
        <begin position="436"/>
        <end position="467"/>
    </location>
</feature>
<feature type="region of interest" description="Disordered" evidence="1">
    <location>
        <begin position="294"/>
        <end position="469"/>
    </location>
</feature>
<reference evidence="3 4" key="3">
    <citation type="journal article" date="2013" name="Genome Biol.">
        <title>Assembly of a phased diploid Candida albicans genome facilitates allele-specific measurements and provides a simple model for repeat and indel structure.</title>
        <authorList>
            <person name="Muzzey D."/>
            <person name="Schwartz K."/>
            <person name="Weissman J.S."/>
            <person name="Sherlock G."/>
        </authorList>
    </citation>
    <scope>NUCLEOTIDE SEQUENCE [LARGE SCALE GENOMIC DNA]</scope>
    <source>
        <strain evidence="4">SC5314 / ATCC MYA-2876</strain>
    </source>
</reference>
<name>A0A1D8PT21_CANAL</name>
<dbReference type="OrthoDB" id="4022920at2759"/>
<evidence type="ECO:0000256" key="1">
    <source>
        <dbReference type="SAM" id="MobiDB-lite"/>
    </source>
</evidence>
<evidence type="ECO:0000313" key="4">
    <source>
        <dbReference type="Proteomes" id="UP000000559"/>
    </source>
</evidence>
<dbReference type="RefSeq" id="XP_710368.2">
    <property type="nucleotide sequence ID" value="XM_705276.2"/>
</dbReference>
<dbReference type="VEuPathDB" id="FungiDB:CR_05360C_A"/>
<gene>
    <name evidence="3" type="ordered locus">CAALFM_CR05360CA</name>
    <name evidence="2" type="ordered locus">orf19.5287</name>
</gene>
<evidence type="ECO:0000313" key="3">
    <source>
        <dbReference type="EMBL" id="AOW31259.1"/>
    </source>
</evidence>
<feature type="compositionally biased region" description="Basic and acidic residues" evidence="1">
    <location>
        <begin position="298"/>
        <end position="328"/>
    </location>
</feature>
<organism evidence="3 4">
    <name type="scientific">Candida albicans (strain SC5314 / ATCC MYA-2876)</name>
    <name type="common">Yeast</name>
    <dbReference type="NCBI Taxonomy" id="237561"/>
    <lineage>
        <taxon>Eukaryota</taxon>
        <taxon>Fungi</taxon>
        <taxon>Dikarya</taxon>
        <taxon>Ascomycota</taxon>
        <taxon>Saccharomycotina</taxon>
        <taxon>Pichiomycetes</taxon>
        <taxon>Debaryomycetaceae</taxon>
        <taxon>Candida/Lodderomyces clade</taxon>
        <taxon>Candida</taxon>
    </lineage>
</organism>
<reference evidence="3 4" key="2">
    <citation type="journal article" date="2007" name="Genome Biol.">
        <title>Assembly of the Candida albicans genome into sixteen supercontigs aligned on the eight chromosomes.</title>
        <authorList>
            <person name="van het Hoog M."/>
            <person name="Rast T.J."/>
            <person name="Martchenko M."/>
            <person name="Grindle S."/>
            <person name="Dignard D."/>
            <person name="Hogues H."/>
            <person name="Cuomo C."/>
            <person name="Berriman M."/>
            <person name="Scherer S."/>
            <person name="Magee B.B."/>
            <person name="Whiteway M."/>
            <person name="Chibana H."/>
            <person name="Nantel A."/>
            <person name="Magee P.T."/>
        </authorList>
    </citation>
    <scope>GENOME REANNOTATION</scope>
    <source>
        <strain evidence="4">SC5314 / ATCC MYA-2876</strain>
    </source>
</reference>
<sequence length="519" mass="58953">MKNQRPKPRYFMQDDDQAIHREPPRHLQLRVRSFTEPTPHCTADSTDRLVQTAQEPSFIEDSEDEIPVILSSISTSMPRFSSIYNSFHSSLETSHLLVNQHCDEEFQMHNENFNPQDFAVMSQLSYRHECNMSQPIMISNDDSDVILINSTIDQDEHEHEEYDYEGERNISIESDSTEEFDKGNILLGLESAKILAPKVEVDFSQEPNDDEILECSTQYGEEDDAIVVESDNMNVTLEVEGQQSEKLAEGERAKVEPTIIEDSEQSKISSNYIHETENEEILVESFPGEIKIVKRSPKKEDEKESLRAGMTEDNRVNKSQRKELRSQLDESYQNNSELKNEKEIGIPNDQISTSSCLDSNEEPNHDSKKTLKNSISENYTPPATNNSSVSSQNLHNSTPKTIAVNVKQNTNGKRTKENVKKSVKCDNEHVSKDITKSSNNSKSVPTKSSATETATSNLSHSKTASNKENIDAVRMNRKIVRKRIASKPLSEICNQHSRSRVGLSKRVKIDPLHQKLKNK</sequence>
<keyword evidence="4" id="KW-1185">Reference proteome</keyword>
<reference evidence="3 4" key="1">
    <citation type="journal article" date="2004" name="Proc. Natl. Acad. Sci. U.S.A.">
        <title>The diploid genome sequence of Candida albicans.</title>
        <authorList>
            <person name="Jones T."/>
            <person name="Federspiel N.A."/>
            <person name="Chibana H."/>
            <person name="Dungan J."/>
            <person name="Kalman S."/>
            <person name="Magee B.B."/>
            <person name="Newport G."/>
            <person name="Thorstenson Y.R."/>
            <person name="Agabian N."/>
            <person name="Magee P.T."/>
            <person name="Davis R.W."/>
            <person name="Scherer S."/>
        </authorList>
    </citation>
    <scope>NUCLEOTIDE SEQUENCE [LARGE SCALE GENOMIC DNA]</scope>
    <source>
        <strain evidence="4">SC5314 / ATCC MYA-2876</strain>
    </source>
</reference>
<dbReference type="Proteomes" id="UP000000559">
    <property type="component" value="Chromosome R"/>
</dbReference>
<dbReference type="InParanoid" id="A0A1D8PT21"/>
<proteinExistence type="predicted"/>
<dbReference type="EMBL" id="CP017630">
    <property type="protein sequence ID" value="AOW31259.1"/>
    <property type="molecule type" value="Genomic_DNA"/>
</dbReference>
<feature type="region of interest" description="Disordered" evidence="1">
    <location>
        <begin position="490"/>
        <end position="519"/>
    </location>
</feature>